<dbReference type="OrthoDB" id="372018at2157"/>
<dbReference type="InterPro" id="IPR050859">
    <property type="entry name" value="Class-I_PLP-dep_aminotransf"/>
</dbReference>
<evidence type="ECO:0000256" key="1">
    <source>
        <dbReference type="ARBA" id="ARBA00001933"/>
    </source>
</evidence>
<proteinExistence type="inferred from homology"/>
<comment type="similarity">
    <text evidence="2">Belongs to the class-I pyridoxal-phosphate-dependent aminotransferase family.</text>
</comment>
<dbReference type="Pfam" id="PF00155">
    <property type="entry name" value="Aminotran_1_2"/>
    <property type="match status" value="1"/>
</dbReference>
<dbReference type="InterPro" id="IPR015424">
    <property type="entry name" value="PyrdxlP-dep_Trfase"/>
</dbReference>
<dbReference type="PANTHER" id="PTHR42790">
    <property type="entry name" value="AMINOTRANSFERASE"/>
    <property type="match status" value="1"/>
</dbReference>
<dbReference type="FunFam" id="3.40.640.10:FF:000053">
    <property type="entry name" value="Aminotransferase, class I"/>
    <property type="match status" value="1"/>
</dbReference>
<sequence length="403" mass="44928">MDYTRGPEGADEAISPFAERMSRVPRSFIREILKVTEDPKTISFAGGLPNPRFFPVREVAEAAQKVLRESGEAALQYSTTEGYLPLRELIVERYARKGLKVDAEEILITTGSQQGLDLLGKAFLDKGDRVIVEEPTYLAAIQAFGIFEPKFRSVPLKEDGIDPRALAVALSEGPAKLFYAVPNFQNPTGVSYSEERRREVAGAMRGHATVFVEDDPYGELRFIGEEAPSMRRYLGGRAVLLGSFSKVISPGLRLGWACARSDIMERMVIAKQASDLHTSILSQRIAYQYLVDNDVSQQMETVRSGYRRQRDLMVKMIEESFPAGVECTRPEGGMFLWVTLPENMSSLELFDSAIKNDVAFVPGQAFYANGGGYNTLRLNFSNSDEERIVEGMGRLARSIEEMM</sequence>
<dbReference type="AlphaFoldDB" id="G7WMX4"/>
<gene>
    <name evidence="8" type="ordered locus">Mhar_1171</name>
</gene>
<dbReference type="RefSeq" id="WP_014586724.1">
    <property type="nucleotide sequence ID" value="NC_017527.1"/>
</dbReference>
<evidence type="ECO:0000256" key="4">
    <source>
        <dbReference type="ARBA" id="ARBA00022576"/>
    </source>
</evidence>
<dbReference type="PANTHER" id="PTHR42790:SF19">
    <property type="entry name" value="KYNURENINE_ALPHA-AMINOADIPATE AMINOTRANSFERASE, MITOCHONDRIAL"/>
    <property type="match status" value="1"/>
</dbReference>
<evidence type="ECO:0000256" key="6">
    <source>
        <dbReference type="ARBA" id="ARBA00022898"/>
    </source>
</evidence>
<organism evidence="8 9">
    <name type="scientific">Methanothrix harundinacea (strain 6Ac)</name>
    <name type="common">Methanosaeta harundinacea</name>
    <dbReference type="NCBI Taxonomy" id="1110509"/>
    <lineage>
        <taxon>Archaea</taxon>
        <taxon>Methanobacteriati</taxon>
        <taxon>Methanobacteriota</taxon>
        <taxon>Stenosarchaea group</taxon>
        <taxon>Methanomicrobia</taxon>
        <taxon>Methanotrichales</taxon>
        <taxon>Methanotrichaceae</taxon>
        <taxon>Methanothrix</taxon>
    </lineage>
</organism>
<feature type="domain" description="Aminotransferase class I/classII large" evidence="7">
    <location>
        <begin position="51"/>
        <end position="393"/>
    </location>
</feature>
<keyword evidence="5" id="KW-0808">Transferase</keyword>
<comment type="cofactor">
    <cofactor evidence="1">
        <name>pyridoxal 5'-phosphate</name>
        <dbReference type="ChEBI" id="CHEBI:597326"/>
    </cofactor>
</comment>
<dbReference type="PATRIC" id="fig|1110509.7.peg.1298"/>
<evidence type="ECO:0000259" key="7">
    <source>
        <dbReference type="Pfam" id="PF00155"/>
    </source>
</evidence>
<dbReference type="GO" id="GO:0030170">
    <property type="term" value="F:pyridoxal phosphate binding"/>
    <property type="evidence" value="ECO:0007669"/>
    <property type="project" value="InterPro"/>
</dbReference>
<dbReference type="GeneID" id="12510340"/>
<dbReference type="SUPFAM" id="SSF53383">
    <property type="entry name" value="PLP-dependent transferases"/>
    <property type="match status" value="1"/>
</dbReference>
<evidence type="ECO:0000256" key="2">
    <source>
        <dbReference type="ARBA" id="ARBA00007441"/>
    </source>
</evidence>
<evidence type="ECO:0000313" key="8">
    <source>
        <dbReference type="EMBL" id="AET64539.1"/>
    </source>
</evidence>
<dbReference type="EMBL" id="CP003117">
    <property type="protein sequence ID" value="AET64539.1"/>
    <property type="molecule type" value="Genomic_DNA"/>
</dbReference>
<dbReference type="InterPro" id="IPR004839">
    <property type="entry name" value="Aminotransferase_I/II_large"/>
</dbReference>
<dbReference type="STRING" id="1110509.Mhar_1171"/>
<accession>G7WMX4</accession>
<evidence type="ECO:0000313" key="9">
    <source>
        <dbReference type="Proteomes" id="UP000005877"/>
    </source>
</evidence>
<dbReference type="Proteomes" id="UP000005877">
    <property type="component" value="Chromosome"/>
</dbReference>
<reference evidence="8 9" key="1">
    <citation type="journal article" date="2012" name="PLoS ONE">
        <title>The genome characteristics and predicted function of methyl-group oxidation pathway in the obligate aceticlastic methanogens, Methanosaeta spp.</title>
        <authorList>
            <person name="Zhu J."/>
            <person name="Zheng H."/>
            <person name="Ai G."/>
            <person name="Zhang G."/>
            <person name="Liu D."/>
            <person name="Liu X."/>
            <person name="Dong X."/>
        </authorList>
    </citation>
    <scope>NUCLEOTIDE SEQUENCE [LARGE SCALE GENOMIC DNA]</scope>
    <source>
        <strain evidence="8 9">6Ac</strain>
    </source>
</reference>
<dbReference type="Gene3D" id="3.40.640.10">
    <property type="entry name" value="Type I PLP-dependent aspartate aminotransferase-like (Major domain)"/>
    <property type="match status" value="1"/>
</dbReference>
<comment type="subunit">
    <text evidence="3">Homodimer.</text>
</comment>
<keyword evidence="6" id="KW-0663">Pyridoxal phosphate</keyword>
<dbReference type="GO" id="GO:0008483">
    <property type="term" value="F:transaminase activity"/>
    <property type="evidence" value="ECO:0007669"/>
    <property type="project" value="UniProtKB-KW"/>
</dbReference>
<dbReference type="InterPro" id="IPR015422">
    <property type="entry name" value="PyrdxlP-dep_Trfase_small"/>
</dbReference>
<dbReference type="KEGG" id="mhi:Mhar_1171"/>
<dbReference type="HOGENOM" id="CLU_017584_0_6_2"/>
<dbReference type="Gene3D" id="3.90.1150.10">
    <property type="entry name" value="Aspartate Aminotransferase, domain 1"/>
    <property type="match status" value="1"/>
</dbReference>
<protein>
    <submittedName>
        <fullName evidence="8">Transcriptional regulator</fullName>
    </submittedName>
</protein>
<dbReference type="CDD" id="cd00609">
    <property type="entry name" value="AAT_like"/>
    <property type="match status" value="1"/>
</dbReference>
<keyword evidence="4" id="KW-0032">Aminotransferase</keyword>
<evidence type="ECO:0000256" key="3">
    <source>
        <dbReference type="ARBA" id="ARBA00011738"/>
    </source>
</evidence>
<dbReference type="GO" id="GO:1901605">
    <property type="term" value="P:alpha-amino acid metabolic process"/>
    <property type="evidence" value="ECO:0007669"/>
    <property type="project" value="TreeGrafter"/>
</dbReference>
<evidence type="ECO:0000256" key="5">
    <source>
        <dbReference type="ARBA" id="ARBA00022679"/>
    </source>
</evidence>
<name>G7WMX4_METH6</name>
<dbReference type="InterPro" id="IPR015421">
    <property type="entry name" value="PyrdxlP-dep_Trfase_major"/>
</dbReference>
<keyword evidence="9" id="KW-1185">Reference proteome</keyword>